<proteinExistence type="predicted"/>
<evidence type="ECO:0000313" key="2">
    <source>
        <dbReference type="Proteomes" id="UP000326924"/>
    </source>
</evidence>
<dbReference type="EMBL" id="VXIS01000639">
    <property type="protein sequence ID" value="KAA8892670.1"/>
    <property type="molecule type" value="Genomic_DNA"/>
</dbReference>
<feature type="non-terminal residue" evidence="1">
    <location>
        <position position="1"/>
    </location>
</feature>
<organism evidence="1 2">
    <name type="scientific">Sphaerosporella brunnea</name>
    <dbReference type="NCBI Taxonomy" id="1250544"/>
    <lineage>
        <taxon>Eukaryota</taxon>
        <taxon>Fungi</taxon>
        <taxon>Dikarya</taxon>
        <taxon>Ascomycota</taxon>
        <taxon>Pezizomycotina</taxon>
        <taxon>Pezizomycetes</taxon>
        <taxon>Pezizales</taxon>
        <taxon>Pyronemataceae</taxon>
        <taxon>Sphaerosporella</taxon>
    </lineage>
</organism>
<dbReference type="AlphaFoldDB" id="A0A5J5EBR0"/>
<evidence type="ECO:0000313" key="1">
    <source>
        <dbReference type="EMBL" id="KAA8892670.1"/>
    </source>
</evidence>
<feature type="non-terminal residue" evidence="1">
    <location>
        <position position="75"/>
    </location>
</feature>
<gene>
    <name evidence="1" type="ORF">FN846DRAFT_756704</name>
</gene>
<protein>
    <submittedName>
        <fullName evidence="1">Uncharacterized protein</fullName>
    </submittedName>
</protein>
<dbReference type="Proteomes" id="UP000326924">
    <property type="component" value="Unassembled WGS sequence"/>
</dbReference>
<keyword evidence="2" id="KW-1185">Reference proteome</keyword>
<accession>A0A5J5EBR0</accession>
<comment type="caution">
    <text evidence="1">The sequence shown here is derived from an EMBL/GenBank/DDBJ whole genome shotgun (WGS) entry which is preliminary data.</text>
</comment>
<sequence>TTHRSYDAEHGGHFFVADYGIKMENTTNTVFVWQGEKQHGTTLPRVRPGDLETNFRQCGLDFTMSHQLRKLLQRF</sequence>
<reference evidence="1 2" key="1">
    <citation type="submission" date="2019-09" db="EMBL/GenBank/DDBJ databases">
        <title>Draft genome of the ectomycorrhizal ascomycete Sphaerosporella brunnea.</title>
        <authorList>
            <consortium name="DOE Joint Genome Institute"/>
            <person name="Benucci G.M."/>
            <person name="Marozzi G."/>
            <person name="Antonielli L."/>
            <person name="Sanchez S."/>
            <person name="Marco P."/>
            <person name="Wang X."/>
            <person name="Falini L.B."/>
            <person name="Barry K."/>
            <person name="Haridas S."/>
            <person name="Lipzen A."/>
            <person name="Labutti K."/>
            <person name="Grigoriev I.V."/>
            <person name="Murat C."/>
            <person name="Martin F."/>
            <person name="Albertini E."/>
            <person name="Donnini D."/>
            <person name="Bonito G."/>
        </authorList>
    </citation>
    <scope>NUCLEOTIDE SEQUENCE [LARGE SCALE GENOMIC DNA]</scope>
    <source>
        <strain evidence="1 2">Sb_GMNB300</strain>
    </source>
</reference>
<dbReference type="OrthoDB" id="5419268at2759"/>
<name>A0A5J5EBR0_9PEZI</name>
<dbReference type="InParanoid" id="A0A5J5EBR0"/>